<accession>A0A268FC92</accession>
<dbReference type="PANTHER" id="PTHR32248:SF4">
    <property type="entry name" value="RNA POLYMERASE SIGMA-54 FACTOR"/>
    <property type="match status" value="1"/>
</dbReference>
<name>A0A268FC92_NIACI</name>
<evidence type="ECO:0000256" key="6">
    <source>
        <dbReference type="ARBA" id="ARBA00023082"/>
    </source>
</evidence>
<dbReference type="PIRSF" id="PIRSF000774">
    <property type="entry name" value="RpoN"/>
    <property type="match status" value="1"/>
</dbReference>
<dbReference type="PROSITE" id="PS50044">
    <property type="entry name" value="SIGMA54_3"/>
    <property type="match status" value="1"/>
</dbReference>
<dbReference type="Gene3D" id="1.10.10.60">
    <property type="entry name" value="Homeodomain-like"/>
    <property type="match status" value="1"/>
</dbReference>
<reference evidence="11 12" key="1">
    <citation type="submission" date="2017-07" db="EMBL/GenBank/DDBJ databases">
        <title>Isolation and whole genome analysis of endospore-forming bacteria from heroin.</title>
        <authorList>
            <person name="Kalinowski J."/>
            <person name="Ahrens B."/>
            <person name="Al-Dilaimi A."/>
            <person name="Winkler A."/>
            <person name="Wibberg D."/>
            <person name="Schleenbecker U."/>
            <person name="Ruckert C."/>
            <person name="Wolfel R."/>
            <person name="Grass G."/>
        </authorList>
    </citation>
    <scope>NUCLEOTIDE SEQUENCE [LARGE SCALE GENOMIC DNA]</scope>
    <source>
        <strain evidence="11 12">7521-2</strain>
    </source>
</reference>
<dbReference type="GO" id="GO:0006352">
    <property type="term" value="P:DNA-templated transcription initiation"/>
    <property type="evidence" value="ECO:0007669"/>
    <property type="project" value="InterPro"/>
</dbReference>
<evidence type="ECO:0000256" key="5">
    <source>
        <dbReference type="ARBA" id="ARBA00023015"/>
    </source>
</evidence>
<evidence type="ECO:0000256" key="7">
    <source>
        <dbReference type="ARBA" id="ARBA00023125"/>
    </source>
</evidence>
<dbReference type="EMBL" id="NPBQ01000073">
    <property type="protein sequence ID" value="PAD82993.1"/>
    <property type="molecule type" value="Genomic_DNA"/>
</dbReference>
<sequence>MQIGFDLSQSQTLKLKLTPELKQAIDILQYSSQELVDFIQLKTIENPILEISESSIENIFNCHHTPSNYSYNKDTEYDPFDFYSDTRISLEEYLIEQIMLLKNLSPLQIKIFKFLIGNLNTDGYLEINSADASYYLSVSENEVNRIINLLQTLEPIGVGARNLMDCLLIQMRANKQNQSLAYSIVENHLEDLAAKRYPKLAKILHVSVNEIQNAADYIATLDPKPCRQFFECKNLTQYVIPDIIIENVNGKLIIKINDTFLPTVSINEYYKNSLNNHESSEYLKKKYQDAMLLLNSLTHRKQTLFQVSNAIIEIQNEFFQFGLGRLRPMKLKDIAEKTGFHESTISRVTSNKFIKTNHGLYLLKNLFTTGIDGLNSESESSFDIKKKMEKLIREENKQKPFSDQQIVRLLENEGILLARRTVTKYRVEMGIPSSSKRKRY</sequence>
<evidence type="ECO:0000256" key="3">
    <source>
        <dbReference type="ARBA" id="ARBA00022679"/>
    </source>
</evidence>
<dbReference type="RefSeq" id="WP_095330461.1">
    <property type="nucleotide sequence ID" value="NZ_CP026031.1"/>
</dbReference>
<comment type="similarity">
    <text evidence="1">Belongs to the sigma-54 factor family.</text>
</comment>
<keyword evidence="3" id="KW-0808">Transferase</keyword>
<dbReference type="Pfam" id="PF04963">
    <property type="entry name" value="Sigma54_CBD"/>
    <property type="match status" value="1"/>
</dbReference>
<comment type="caution">
    <text evidence="11">The sequence shown here is derived from an EMBL/GenBank/DDBJ whole genome shotgun (WGS) entry which is preliminary data.</text>
</comment>
<dbReference type="KEGG" id="bcir:C2I06_12910"/>
<dbReference type="GO" id="GO:0000428">
    <property type="term" value="C:DNA-directed RNA polymerase complex"/>
    <property type="evidence" value="ECO:0007669"/>
    <property type="project" value="UniProtKB-KW"/>
</dbReference>
<keyword evidence="4" id="KW-0548">Nucleotidyltransferase</keyword>
<keyword evidence="7" id="KW-0238">DNA-binding</keyword>
<dbReference type="Pfam" id="PF04552">
    <property type="entry name" value="Sigma54_DBD"/>
    <property type="match status" value="1"/>
</dbReference>
<dbReference type="InterPro" id="IPR007634">
    <property type="entry name" value="RNA_pol_sigma_54_DNA-bd"/>
</dbReference>
<dbReference type="AlphaFoldDB" id="A0A268FC92"/>
<dbReference type="Proteomes" id="UP000216961">
    <property type="component" value="Unassembled WGS sequence"/>
</dbReference>
<keyword evidence="8" id="KW-0804">Transcription</keyword>
<dbReference type="GO" id="GO:0001216">
    <property type="term" value="F:DNA-binding transcription activator activity"/>
    <property type="evidence" value="ECO:0007669"/>
    <property type="project" value="InterPro"/>
</dbReference>
<feature type="domain" description="RNA polymerase sigma factor 54 DNA-binding" evidence="9">
    <location>
        <begin position="281"/>
        <end position="439"/>
    </location>
</feature>
<evidence type="ECO:0000256" key="1">
    <source>
        <dbReference type="ARBA" id="ARBA00008798"/>
    </source>
</evidence>
<evidence type="ECO:0000256" key="4">
    <source>
        <dbReference type="ARBA" id="ARBA00022695"/>
    </source>
</evidence>
<dbReference type="NCBIfam" id="TIGR02395">
    <property type="entry name" value="rpoN_sigma"/>
    <property type="match status" value="1"/>
</dbReference>
<dbReference type="Pfam" id="PF00309">
    <property type="entry name" value="Sigma54_AID"/>
    <property type="match status" value="1"/>
</dbReference>
<evidence type="ECO:0000256" key="8">
    <source>
        <dbReference type="ARBA" id="ARBA00023163"/>
    </source>
</evidence>
<dbReference type="GO" id="GO:0016987">
    <property type="term" value="F:sigma factor activity"/>
    <property type="evidence" value="ECO:0007669"/>
    <property type="project" value="UniProtKB-KW"/>
</dbReference>
<dbReference type="InterPro" id="IPR007046">
    <property type="entry name" value="RNA_pol_sigma_54_core-bd"/>
</dbReference>
<keyword evidence="2" id="KW-0240">DNA-directed RNA polymerase</keyword>
<dbReference type="GO" id="GO:0016779">
    <property type="term" value="F:nucleotidyltransferase activity"/>
    <property type="evidence" value="ECO:0007669"/>
    <property type="project" value="UniProtKB-KW"/>
</dbReference>
<organism evidence="11 12">
    <name type="scientific">Niallia circulans</name>
    <name type="common">Bacillus circulans</name>
    <dbReference type="NCBI Taxonomy" id="1397"/>
    <lineage>
        <taxon>Bacteria</taxon>
        <taxon>Bacillati</taxon>
        <taxon>Bacillota</taxon>
        <taxon>Bacilli</taxon>
        <taxon>Bacillales</taxon>
        <taxon>Bacillaceae</taxon>
        <taxon>Niallia</taxon>
    </lineage>
</organism>
<evidence type="ECO:0000256" key="2">
    <source>
        <dbReference type="ARBA" id="ARBA00022478"/>
    </source>
</evidence>
<evidence type="ECO:0000313" key="12">
    <source>
        <dbReference type="Proteomes" id="UP000216961"/>
    </source>
</evidence>
<proteinExistence type="inferred from homology"/>
<feature type="domain" description="RNA polymerase sigma factor 54 core-binding" evidence="10">
    <location>
        <begin position="85"/>
        <end position="270"/>
    </location>
</feature>
<dbReference type="InterPro" id="IPR038709">
    <property type="entry name" value="RpoN_core-bd_sf"/>
</dbReference>
<keyword evidence="6" id="KW-0731">Sigma factor</keyword>
<dbReference type="PRINTS" id="PR00045">
    <property type="entry name" value="SIGMA54FCT"/>
</dbReference>
<evidence type="ECO:0000259" key="10">
    <source>
        <dbReference type="Pfam" id="PF04963"/>
    </source>
</evidence>
<dbReference type="InterPro" id="IPR000394">
    <property type="entry name" value="RNA_pol_sigma_54"/>
</dbReference>
<dbReference type="PROSITE" id="PS00718">
    <property type="entry name" value="SIGMA54_2"/>
    <property type="match status" value="1"/>
</dbReference>
<keyword evidence="5" id="KW-0805">Transcription regulation</keyword>
<evidence type="ECO:0000313" key="11">
    <source>
        <dbReference type="EMBL" id="PAD82993.1"/>
    </source>
</evidence>
<gene>
    <name evidence="11" type="primary">rpoN</name>
    <name evidence="11" type="ORF">CHH57_12050</name>
</gene>
<evidence type="ECO:0000259" key="9">
    <source>
        <dbReference type="Pfam" id="PF04552"/>
    </source>
</evidence>
<dbReference type="GO" id="GO:0003677">
    <property type="term" value="F:DNA binding"/>
    <property type="evidence" value="ECO:0007669"/>
    <property type="project" value="UniProtKB-KW"/>
</dbReference>
<protein>
    <submittedName>
        <fullName evidence="11">RNA polymerase sigma-54 factor</fullName>
    </submittedName>
</protein>
<dbReference type="PROSITE" id="PS00717">
    <property type="entry name" value="SIGMA54_1"/>
    <property type="match status" value="1"/>
</dbReference>
<dbReference type="PANTHER" id="PTHR32248">
    <property type="entry name" value="RNA POLYMERASE SIGMA-54 FACTOR"/>
    <property type="match status" value="1"/>
</dbReference>
<dbReference type="Gene3D" id="1.10.10.1330">
    <property type="entry name" value="RNA polymerase sigma-54 factor, core-binding domain"/>
    <property type="match status" value="1"/>
</dbReference>